<evidence type="ECO:0000313" key="1">
    <source>
        <dbReference type="EMBL" id="GGY31535.1"/>
    </source>
</evidence>
<keyword evidence="2" id="KW-1185">Reference proteome</keyword>
<comment type="caution">
    <text evidence="1">The sequence shown here is derived from an EMBL/GenBank/DDBJ whole genome shotgun (WGS) entry which is preliminary data.</text>
</comment>
<name>A0ABQ3A461_9ACTN</name>
<gene>
    <name evidence="1" type="ORF">GCM10010326_26630</name>
</gene>
<reference evidence="2" key="1">
    <citation type="journal article" date="2019" name="Int. J. Syst. Evol. Microbiol.">
        <title>The Global Catalogue of Microorganisms (GCM) 10K type strain sequencing project: providing services to taxonomists for standard genome sequencing and annotation.</title>
        <authorList>
            <consortium name="The Broad Institute Genomics Platform"/>
            <consortium name="The Broad Institute Genome Sequencing Center for Infectious Disease"/>
            <person name="Wu L."/>
            <person name="Ma J."/>
        </authorList>
    </citation>
    <scope>NUCLEOTIDE SEQUENCE [LARGE SCALE GENOMIC DNA]</scope>
    <source>
        <strain evidence="2">JCM 4594</strain>
    </source>
</reference>
<sequence>MKARQRPAVFGFWGSVRYGVRVKQIRSYGVPARVPQGRAVRQAFSPVPAPAPARFIISAMSNVSDAGGAVTATLVP</sequence>
<accession>A0ABQ3A461</accession>
<protein>
    <submittedName>
        <fullName evidence="1">Uncharacterized protein</fullName>
    </submittedName>
</protein>
<evidence type="ECO:0000313" key="2">
    <source>
        <dbReference type="Proteomes" id="UP000600946"/>
    </source>
</evidence>
<dbReference type="EMBL" id="BMUU01000004">
    <property type="protein sequence ID" value="GGY31535.1"/>
    <property type="molecule type" value="Genomic_DNA"/>
</dbReference>
<proteinExistence type="predicted"/>
<dbReference type="Proteomes" id="UP000600946">
    <property type="component" value="Unassembled WGS sequence"/>
</dbReference>
<organism evidence="1 2">
    <name type="scientific">Streptomyces xanthochromogenes</name>
    <dbReference type="NCBI Taxonomy" id="67384"/>
    <lineage>
        <taxon>Bacteria</taxon>
        <taxon>Bacillati</taxon>
        <taxon>Actinomycetota</taxon>
        <taxon>Actinomycetes</taxon>
        <taxon>Kitasatosporales</taxon>
        <taxon>Streptomycetaceae</taxon>
        <taxon>Streptomyces</taxon>
    </lineage>
</organism>